<dbReference type="InterPro" id="IPR025110">
    <property type="entry name" value="AMP-bd_C"/>
</dbReference>
<dbReference type="Pfam" id="PF13193">
    <property type="entry name" value="AMP-binding_C"/>
    <property type="match status" value="1"/>
</dbReference>
<dbReference type="GO" id="GO:0016878">
    <property type="term" value="F:acid-thiol ligase activity"/>
    <property type="evidence" value="ECO:0007669"/>
    <property type="project" value="UniProtKB-ARBA"/>
</dbReference>
<accession>A0A1G7A9M3</accession>
<dbReference type="InterPro" id="IPR020845">
    <property type="entry name" value="AMP-binding_CS"/>
</dbReference>
<dbReference type="PROSITE" id="PS00455">
    <property type="entry name" value="AMP_BINDING"/>
    <property type="match status" value="1"/>
</dbReference>
<evidence type="ECO:0000259" key="2">
    <source>
        <dbReference type="Pfam" id="PF13193"/>
    </source>
</evidence>
<organism evidence="3 4">
    <name type="scientific">Belnapia rosea</name>
    <dbReference type="NCBI Taxonomy" id="938405"/>
    <lineage>
        <taxon>Bacteria</taxon>
        <taxon>Pseudomonadati</taxon>
        <taxon>Pseudomonadota</taxon>
        <taxon>Alphaproteobacteria</taxon>
        <taxon>Acetobacterales</taxon>
        <taxon>Roseomonadaceae</taxon>
        <taxon>Belnapia</taxon>
    </lineage>
</organism>
<gene>
    <name evidence="3" type="ORF">SAMN04487779_101912</name>
</gene>
<proteinExistence type="predicted"/>
<reference evidence="3 4" key="1">
    <citation type="submission" date="2016-10" db="EMBL/GenBank/DDBJ databases">
        <authorList>
            <person name="de Groot N.N."/>
        </authorList>
    </citation>
    <scope>NUCLEOTIDE SEQUENCE [LARGE SCALE GENOMIC DNA]</scope>
    <source>
        <strain evidence="3 4">CPCC 100156</strain>
    </source>
</reference>
<dbReference type="PANTHER" id="PTHR43767">
    <property type="entry name" value="LONG-CHAIN-FATTY-ACID--COA LIGASE"/>
    <property type="match status" value="1"/>
</dbReference>
<evidence type="ECO:0000313" key="4">
    <source>
        <dbReference type="Proteomes" id="UP000198925"/>
    </source>
</evidence>
<dbReference type="InterPro" id="IPR000873">
    <property type="entry name" value="AMP-dep_synth/lig_dom"/>
</dbReference>
<protein>
    <submittedName>
        <fullName evidence="3">Fatty-acyl-CoA synthase</fullName>
    </submittedName>
</protein>
<sequence>MIARTILRHAEHRPGAIALHYGEDRITYAELARRIRAAMAMLEEEGVGHGDCVAFLGHNHPSQIVLLVACAGLGAVLLPLNWRLAPPELRSIIEDSGAALLLALPEMVVLARSAAPEDCPVLDAAADWPEAPEFGPEGLPLVTEMEDRVLLAYTSGTTGDPKGVPFDHLAVMLNAMNSQHMHGLAETDRVLTVLPMFHLGGLNIQTMPALLFGAEVVLLPRFEPEAFFAACARLRPSLTLLVPAVMQALIAHPGWATADLSSLRAIGAGSSEVPLPLIEAFHARGIPVQQVYGATETGPIAIYQTRAEALAYPGSIGRQALHGVARVVDAEGEVLPPGMVGEIEVQGRHVARSYWNEPEGGEEAWREGWFATGDLAWRDAEGRFWFADRLKHLIISGGENIYPAEVERVLRTDPGVIECAVCGRPDPRWGEVPVAVVVPGPGFDAARLLAHCEGRLARFKHPHAVVAVKELPRTALGKIQLEALRLLAQVDQG</sequence>
<dbReference type="SUPFAM" id="SSF56801">
    <property type="entry name" value="Acetyl-CoA synthetase-like"/>
    <property type="match status" value="1"/>
</dbReference>
<dbReference type="Proteomes" id="UP000198925">
    <property type="component" value="Unassembled WGS sequence"/>
</dbReference>
<dbReference type="Gene3D" id="3.30.300.30">
    <property type="match status" value="1"/>
</dbReference>
<feature type="domain" description="AMP-dependent synthetase/ligase" evidence="1">
    <location>
        <begin position="8"/>
        <end position="355"/>
    </location>
</feature>
<dbReference type="Pfam" id="PF00501">
    <property type="entry name" value="AMP-binding"/>
    <property type="match status" value="1"/>
</dbReference>
<evidence type="ECO:0000313" key="3">
    <source>
        <dbReference type="EMBL" id="SDE11460.1"/>
    </source>
</evidence>
<dbReference type="STRING" id="938405.SAMN02927895_03501"/>
<dbReference type="RefSeq" id="WP_218128025.1">
    <property type="nucleotide sequence ID" value="NZ_FMZX01000019.1"/>
</dbReference>
<keyword evidence="4" id="KW-1185">Reference proteome</keyword>
<dbReference type="InterPro" id="IPR045851">
    <property type="entry name" value="AMP-bd_C_sf"/>
</dbReference>
<dbReference type="InterPro" id="IPR042099">
    <property type="entry name" value="ANL_N_sf"/>
</dbReference>
<dbReference type="AlphaFoldDB" id="A0A1G7A9M3"/>
<feature type="domain" description="AMP-binding enzyme C-terminal" evidence="2">
    <location>
        <begin position="405"/>
        <end position="478"/>
    </location>
</feature>
<dbReference type="PANTHER" id="PTHR43767:SF1">
    <property type="entry name" value="NONRIBOSOMAL PEPTIDE SYNTHASE PES1 (EUROFUNG)-RELATED"/>
    <property type="match status" value="1"/>
</dbReference>
<name>A0A1G7A9M3_9PROT</name>
<evidence type="ECO:0000259" key="1">
    <source>
        <dbReference type="Pfam" id="PF00501"/>
    </source>
</evidence>
<dbReference type="Gene3D" id="3.40.50.12780">
    <property type="entry name" value="N-terminal domain of ligase-like"/>
    <property type="match status" value="1"/>
</dbReference>
<dbReference type="EMBL" id="FMZX01000019">
    <property type="protein sequence ID" value="SDE11460.1"/>
    <property type="molecule type" value="Genomic_DNA"/>
</dbReference>
<dbReference type="InterPro" id="IPR050237">
    <property type="entry name" value="ATP-dep_AMP-bd_enzyme"/>
</dbReference>